<evidence type="ECO:0000256" key="1">
    <source>
        <dbReference type="SAM" id="MobiDB-lite"/>
    </source>
</evidence>
<accession>A0A6G1J7H5</accession>
<proteinExistence type="predicted"/>
<evidence type="ECO:0000259" key="2">
    <source>
        <dbReference type="Pfam" id="PF06985"/>
    </source>
</evidence>
<dbReference type="AlphaFoldDB" id="A0A6G1J7H5"/>
<protein>
    <submittedName>
        <fullName evidence="3">HET-domain-containing protein</fullName>
    </submittedName>
</protein>
<gene>
    <name evidence="3" type="ORF">K458DRAFT_208781</name>
</gene>
<keyword evidence="4" id="KW-1185">Reference proteome</keyword>
<reference evidence="3" key="1">
    <citation type="journal article" date="2020" name="Stud. Mycol.">
        <title>101 Dothideomycetes genomes: a test case for predicting lifestyles and emergence of pathogens.</title>
        <authorList>
            <person name="Haridas S."/>
            <person name="Albert R."/>
            <person name="Binder M."/>
            <person name="Bloem J."/>
            <person name="Labutti K."/>
            <person name="Salamov A."/>
            <person name="Andreopoulos B."/>
            <person name="Baker S."/>
            <person name="Barry K."/>
            <person name="Bills G."/>
            <person name="Bluhm B."/>
            <person name="Cannon C."/>
            <person name="Castanera R."/>
            <person name="Culley D."/>
            <person name="Daum C."/>
            <person name="Ezra D."/>
            <person name="Gonzalez J."/>
            <person name="Henrissat B."/>
            <person name="Kuo A."/>
            <person name="Liang C."/>
            <person name="Lipzen A."/>
            <person name="Lutzoni F."/>
            <person name="Magnuson J."/>
            <person name="Mondo S."/>
            <person name="Nolan M."/>
            <person name="Ohm R."/>
            <person name="Pangilinan J."/>
            <person name="Park H.-J."/>
            <person name="Ramirez L."/>
            <person name="Alfaro M."/>
            <person name="Sun H."/>
            <person name="Tritt A."/>
            <person name="Yoshinaga Y."/>
            <person name="Zwiers L.-H."/>
            <person name="Turgeon B."/>
            <person name="Goodwin S."/>
            <person name="Spatafora J."/>
            <person name="Crous P."/>
            <person name="Grigoriev I."/>
        </authorList>
    </citation>
    <scope>NUCLEOTIDE SEQUENCE</scope>
    <source>
        <strain evidence="3">CBS 122367</strain>
    </source>
</reference>
<organism evidence="3 4">
    <name type="scientific">Lentithecium fluviatile CBS 122367</name>
    <dbReference type="NCBI Taxonomy" id="1168545"/>
    <lineage>
        <taxon>Eukaryota</taxon>
        <taxon>Fungi</taxon>
        <taxon>Dikarya</taxon>
        <taxon>Ascomycota</taxon>
        <taxon>Pezizomycotina</taxon>
        <taxon>Dothideomycetes</taxon>
        <taxon>Pleosporomycetidae</taxon>
        <taxon>Pleosporales</taxon>
        <taxon>Massarineae</taxon>
        <taxon>Lentitheciaceae</taxon>
        <taxon>Lentithecium</taxon>
    </lineage>
</organism>
<evidence type="ECO:0000313" key="3">
    <source>
        <dbReference type="EMBL" id="KAF2686143.1"/>
    </source>
</evidence>
<evidence type="ECO:0000313" key="4">
    <source>
        <dbReference type="Proteomes" id="UP000799291"/>
    </source>
</evidence>
<dbReference type="PANTHER" id="PTHR10622">
    <property type="entry name" value="HET DOMAIN-CONTAINING PROTEIN"/>
    <property type="match status" value="1"/>
</dbReference>
<dbReference type="Proteomes" id="UP000799291">
    <property type="component" value="Unassembled WGS sequence"/>
</dbReference>
<sequence>MRLLRLEDNGEFSLVEHIGRDVPSYAILSHTWGADHEEVTFKDLAEGTGKSKVGYRKLTFCGRQAAKDNLRWFWVDTCCIDKSSSAELSEAINSMFCWYRKSAKCYVLLSDVSVDSFARNDHSLHKSRWFTRGWTLQELVAPTSVEFFSVEGERLGDKVSLLQEVHEITGISDQALQGSLLSHFSVDERMSWAERRETKREEDKAYSLLGIFDVSMPLIYGEGMDKAFRRLLEEIDKSSRADPPRPLHSEISSRNPASTNLTALAATQQRMQKQVSDMTEALDALRMGIERGSNACATVIFGSTVDASLSASEIFRFLEDLGKAYSASNTAKTARFSNAQWLQDQFNDIWADTQSAAAAQIRKRRRRKGSSRTGPEVLGAQSQASTNRPATGLQLEIDRKITSISRKRKAAVESSVIDVNLPVGNVRMIFTGHQQSGKMLGARLLYVPARHMQSNLKGIFATCLRDLRTPRLVRSLSTFQVVREGSEALEHIRQGNLQAIRHLLTSRQINPNDRDEDGDSLLLVSVNLALLLVWH</sequence>
<dbReference type="EMBL" id="MU005577">
    <property type="protein sequence ID" value="KAF2686143.1"/>
    <property type="molecule type" value="Genomic_DNA"/>
</dbReference>
<name>A0A6G1J7H5_9PLEO</name>
<feature type="compositionally biased region" description="Polar residues" evidence="1">
    <location>
        <begin position="380"/>
        <end position="389"/>
    </location>
</feature>
<dbReference type="InterPro" id="IPR010730">
    <property type="entry name" value="HET"/>
</dbReference>
<feature type="domain" description="Heterokaryon incompatibility" evidence="2">
    <location>
        <begin position="25"/>
        <end position="117"/>
    </location>
</feature>
<feature type="region of interest" description="Disordered" evidence="1">
    <location>
        <begin position="360"/>
        <end position="392"/>
    </location>
</feature>
<dbReference type="OrthoDB" id="674604at2759"/>
<feature type="compositionally biased region" description="Basic residues" evidence="1">
    <location>
        <begin position="361"/>
        <end position="370"/>
    </location>
</feature>
<dbReference type="PANTHER" id="PTHR10622:SF13">
    <property type="entry name" value="NACHT DOMAIN-CONTAINING PROTEIN"/>
    <property type="match status" value="1"/>
</dbReference>
<dbReference type="Pfam" id="PF06985">
    <property type="entry name" value="HET"/>
    <property type="match status" value="1"/>
</dbReference>